<evidence type="ECO:0000313" key="2">
    <source>
        <dbReference type="EMBL" id="OBS16224.1"/>
    </source>
</evidence>
<protein>
    <submittedName>
        <fullName evidence="2">Uncharacterized protein</fullName>
    </submittedName>
</protein>
<evidence type="ECO:0000256" key="1">
    <source>
        <dbReference type="SAM" id="MobiDB-lite"/>
    </source>
</evidence>
<dbReference type="OMA" id="LENNTCT"/>
<feature type="region of interest" description="Disordered" evidence="1">
    <location>
        <begin position="13"/>
        <end position="54"/>
    </location>
</feature>
<comment type="caution">
    <text evidence="2">The sequence shown here is derived from an EMBL/GenBank/DDBJ whole genome shotgun (WGS) entry which is preliminary data.</text>
</comment>
<dbReference type="AlphaFoldDB" id="A0A1B8A6W2"/>
<gene>
    <name evidence="2" type="ORF">FPOA_13029</name>
</gene>
<reference evidence="2 3" key="1">
    <citation type="submission" date="2016-06" db="EMBL/GenBank/DDBJ databases">
        <title>Living apart together: crosstalk between the core and supernumerary genomes in a fungal plant pathogen.</title>
        <authorList>
            <person name="Vanheule A."/>
            <person name="Audenaert K."/>
            <person name="Warris S."/>
            <person name="Van De Geest H."/>
            <person name="Schijlen E."/>
            <person name="Hofte M."/>
            <person name="De Saeger S."/>
            <person name="Haesaert G."/>
            <person name="Waalwijk C."/>
            <person name="Van Der Lee T."/>
        </authorList>
    </citation>
    <scope>NUCLEOTIDE SEQUENCE [LARGE SCALE GENOMIC DNA]</scope>
    <source>
        <strain evidence="2 3">2516</strain>
    </source>
</reference>
<keyword evidence="3" id="KW-1185">Reference proteome</keyword>
<accession>A0A1B8A6W2</accession>
<feature type="compositionally biased region" description="Basic residues" evidence="1">
    <location>
        <begin position="29"/>
        <end position="39"/>
    </location>
</feature>
<organism evidence="2 3">
    <name type="scientific">Fusarium poae</name>
    <dbReference type="NCBI Taxonomy" id="36050"/>
    <lineage>
        <taxon>Eukaryota</taxon>
        <taxon>Fungi</taxon>
        <taxon>Dikarya</taxon>
        <taxon>Ascomycota</taxon>
        <taxon>Pezizomycotina</taxon>
        <taxon>Sordariomycetes</taxon>
        <taxon>Hypocreomycetidae</taxon>
        <taxon>Hypocreales</taxon>
        <taxon>Nectriaceae</taxon>
        <taxon>Fusarium</taxon>
    </lineage>
</organism>
<proteinExistence type="predicted"/>
<name>A0A1B8A6W2_FUSPO</name>
<evidence type="ECO:0000313" key="3">
    <source>
        <dbReference type="Proteomes" id="UP000091967"/>
    </source>
</evidence>
<dbReference type="Proteomes" id="UP000091967">
    <property type="component" value="Unassembled WGS sequence"/>
</dbReference>
<dbReference type="EMBL" id="LYXU01000108">
    <property type="protein sequence ID" value="OBS16224.1"/>
    <property type="molecule type" value="Genomic_DNA"/>
</dbReference>
<dbReference type="STRING" id="36050.A0A1B8A6W2"/>
<sequence length="510" mass="56995">MTPPFLSQLLEFGPHNTCSEHMPGSTAKPSKKVAHRRRQAPPTRLEHVTDKQRGRRLQLKNEQCWVGTLKNSRRSPSSGDPGGHVYLYFVNRDHRRYGTVEGDTQKAGHSLDLDYRASPSVLWTIHDSKASIQMPTFDTRALSVSGESFQGAFGGLIEQVDLDNIKGLTKADRHLLKMAAKPEYGAKDDAVLHGRLTAWDFASCLAEWSNNDSNEVFVDFETLDEIQNPVNLNVHHHEELVNRSADELKAYDKILKEPFSQRTQTLRNWYEGCIKRIEQEECNSNTSVQPLNLNAVHDAIEAAASVRFFGGSSLRILRQFLDKGVAGRIKCHLQVGSCDMSANLFANQFNIALNRDAAKAVLNRSTEFLKFTVVPSHTAQSIKYSALGLKNVGGHCLEKRILGFNCREDPLRIVANNVSLDGQYSGKAYPMPDLTAFLCALIPKYMEGMGFKLRFIEVDEKDSNGALLFRRSDKGIEMYDWSESDEGKTLTETEVTGVFEATAKGGEPLV</sequence>